<dbReference type="eggNOG" id="ENOG502Z9FA">
    <property type="taxonomic scope" value="Bacteria"/>
</dbReference>
<feature type="compositionally biased region" description="Low complexity" evidence="1">
    <location>
        <begin position="755"/>
        <end position="779"/>
    </location>
</feature>
<dbReference type="AlphaFoldDB" id="B1Y0D0"/>
<feature type="compositionally biased region" description="Basic and acidic residues" evidence="1">
    <location>
        <begin position="743"/>
        <end position="754"/>
    </location>
</feature>
<name>B1Y0D0_LEPCP</name>
<evidence type="ECO:0000256" key="1">
    <source>
        <dbReference type="SAM" id="MobiDB-lite"/>
    </source>
</evidence>
<dbReference type="HOGENOM" id="CLU_299316_0_0_4"/>
<protein>
    <submittedName>
        <fullName evidence="2">Uncharacterized protein</fullName>
    </submittedName>
</protein>
<dbReference type="STRING" id="395495.Lcho_4358"/>
<evidence type="ECO:0000313" key="2">
    <source>
        <dbReference type="EMBL" id="ACB36609.1"/>
    </source>
</evidence>
<proteinExistence type="predicted"/>
<dbReference type="KEGG" id="lch:Lcho_4358"/>
<gene>
    <name evidence="2" type="ordered locus">Lcho_4358</name>
</gene>
<organism evidence="2 3">
    <name type="scientific">Leptothrix cholodnii (strain ATCC 51168 / LMG 8142 / SP-6)</name>
    <name type="common">Leptothrix discophora (strain SP-6)</name>
    <dbReference type="NCBI Taxonomy" id="395495"/>
    <lineage>
        <taxon>Bacteria</taxon>
        <taxon>Pseudomonadati</taxon>
        <taxon>Pseudomonadota</taxon>
        <taxon>Betaproteobacteria</taxon>
        <taxon>Burkholderiales</taxon>
        <taxon>Sphaerotilaceae</taxon>
        <taxon>Leptothrix</taxon>
    </lineage>
</organism>
<accession>B1Y0D0</accession>
<feature type="region of interest" description="Disordered" evidence="1">
    <location>
        <begin position="738"/>
        <end position="783"/>
    </location>
</feature>
<keyword evidence="3" id="KW-1185">Reference proteome</keyword>
<dbReference type="Proteomes" id="UP000001693">
    <property type="component" value="Chromosome"/>
</dbReference>
<reference evidence="2 3" key="1">
    <citation type="submission" date="2008-03" db="EMBL/GenBank/DDBJ databases">
        <title>Complete sequence of Leptothrix cholodnii SP-6.</title>
        <authorList>
            <consortium name="US DOE Joint Genome Institute"/>
            <person name="Copeland A."/>
            <person name="Lucas S."/>
            <person name="Lapidus A."/>
            <person name="Glavina del Rio T."/>
            <person name="Dalin E."/>
            <person name="Tice H."/>
            <person name="Bruce D."/>
            <person name="Goodwin L."/>
            <person name="Pitluck S."/>
            <person name="Chertkov O."/>
            <person name="Brettin T."/>
            <person name="Detter J.C."/>
            <person name="Han C."/>
            <person name="Kuske C.R."/>
            <person name="Schmutz J."/>
            <person name="Larimer F."/>
            <person name="Land M."/>
            <person name="Hauser L."/>
            <person name="Kyrpides N."/>
            <person name="Lykidis A."/>
            <person name="Emerson D."/>
            <person name="Richardson P."/>
        </authorList>
    </citation>
    <scope>NUCLEOTIDE SEQUENCE [LARGE SCALE GENOMIC DNA]</scope>
    <source>
        <strain evidence="3">ATCC 51168 / LMG 8142 / SP-6</strain>
    </source>
</reference>
<dbReference type="EMBL" id="CP001013">
    <property type="protein sequence ID" value="ACB36609.1"/>
    <property type="molecule type" value="Genomic_DNA"/>
</dbReference>
<evidence type="ECO:0000313" key="3">
    <source>
        <dbReference type="Proteomes" id="UP000001693"/>
    </source>
</evidence>
<sequence>MGLGAAGQRIVAAALDRLQRSEVADLRLTALALDTAPPPAPTAGETGAWPLQQLHLSASAAELLALLRTRADLRAAWEVPGSAQPWTQALQSVLAGDAGADTFGRALARSLLAARHSQVLTALLQALADAGEAGVEACHVVVQLGDIGAAGLLVDVLGLLRLHLPPGTPIHLHAQLPEPDTAGERPLPAAEALAWVQLQELDALARGQGWPERLAGGEAAAALADVPAFEHGWLSGAIDEDGLQQLDATRRAAHAAGLLQLLIEQPGLVDSLRASPPGSSRFQAWGQAQLRCNAQAIRAHLTQELLLRLLSQLRHDHWRPALGYVSSPSSAEAVQLLGDSLLEAWGVSPAHLGLQLGLPEVGEADQPPEAVEQEWQALMQHALGLLDMVPPAGQAEELRRLMQEAHDERFRAVGVRAAFDQPEHQLRKRAVAVRQRIETALWTDWREGRRSLNGCGQLLAAAVSHVARHAEVIDRQRLEREAQALHLTQLAEARLAESAGSRRARWSPFGARSEDLGPLAQLLRDAGLARTRATQAALAMRYGALLLDQLTVLQGMVDAAELSLGAMTQTADHAAAAALPPSEPADGAADALIGERLESRQLMADARSRLVTGEAVQRAHVAALRSAAFKRWGDRPSFRALAQWLDEDASPAALLGLCEARLPVSAVQYVVDDAWAGLGLAWLADADGRDRNLAALQRRAVIGLAPAADTAEALPAARTGWFVPNRLAECLGHAPEPEPAEALVDRPAEERVEAGAEATADAASDAAAGAPTPSVGPDAALPPAPPVPLAQRLREIWPASADVLLVSAYPALAVVRVQAAATPLSWRRVQELATLHQAWRRRHGSAARGLQLDAWRSRSGPADRVAHDPGEVQAVLLLADALGLLEETPAATLVQPEGLRLTHVRRDADGFEFERMALGSGLVDAANRHGAEVLGTLYDDVLDRILASAAEAGTAERIRQAMQSRIDGLAGGWPPEQRDERSRAWHVAARTAMKILRQDTHT</sequence>